<feature type="transmembrane region" description="Helical" evidence="8">
    <location>
        <begin position="180"/>
        <end position="200"/>
    </location>
</feature>
<reference evidence="9 10" key="1">
    <citation type="journal article" date="2015" name="Nature">
        <title>rRNA introns, odd ribosomes, and small enigmatic genomes across a large radiation of phyla.</title>
        <authorList>
            <person name="Brown C.T."/>
            <person name="Hug L.A."/>
            <person name="Thomas B.C."/>
            <person name="Sharon I."/>
            <person name="Castelle C.J."/>
            <person name="Singh A."/>
            <person name="Wilkins M.J."/>
            <person name="Williams K.H."/>
            <person name="Banfield J.F."/>
        </authorList>
    </citation>
    <scope>NUCLEOTIDE SEQUENCE [LARGE SCALE GENOMIC DNA]</scope>
</reference>
<accession>A0A0G0Z2E2</accession>
<dbReference type="Pfam" id="PF02652">
    <property type="entry name" value="Lactate_perm"/>
    <property type="match status" value="2"/>
</dbReference>
<gene>
    <name evidence="9" type="ORF">UV06_C0004G0095</name>
</gene>
<comment type="subcellular location">
    <subcellularLocation>
        <location evidence="1 8">Cell membrane</location>
        <topology evidence="1 8">Multi-pass membrane protein</topology>
    </subcellularLocation>
</comment>
<evidence type="ECO:0000256" key="8">
    <source>
        <dbReference type="RuleBase" id="RU365092"/>
    </source>
</evidence>
<evidence type="ECO:0000256" key="5">
    <source>
        <dbReference type="ARBA" id="ARBA00022692"/>
    </source>
</evidence>
<comment type="function">
    <text evidence="8">Uptake of L-lactate across the membrane. Can also transport D-lactate and glycolate.</text>
</comment>
<feature type="transmembrane region" description="Helical" evidence="8">
    <location>
        <begin position="351"/>
        <end position="373"/>
    </location>
</feature>
<dbReference type="PANTHER" id="PTHR30003">
    <property type="entry name" value="L-LACTATE PERMEASE"/>
    <property type="match status" value="1"/>
</dbReference>
<dbReference type="PANTHER" id="PTHR30003:SF0">
    <property type="entry name" value="GLYCOLATE PERMEASE GLCA-RELATED"/>
    <property type="match status" value="1"/>
</dbReference>
<organism evidence="9 10">
    <name type="scientific">Candidatus Collierbacteria bacterium GW2011_GWA2_42_17</name>
    <dbReference type="NCBI Taxonomy" id="1618378"/>
    <lineage>
        <taxon>Bacteria</taxon>
        <taxon>Candidatus Collieribacteriota</taxon>
    </lineage>
</organism>
<evidence type="ECO:0000256" key="1">
    <source>
        <dbReference type="ARBA" id="ARBA00004651"/>
    </source>
</evidence>
<keyword evidence="4 8" id="KW-1003">Cell membrane</keyword>
<keyword evidence="7 8" id="KW-0472">Membrane</keyword>
<dbReference type="AlphaFoldDB" id="A0A0G0Z2E2"/>
<feature type="transmembrane region" description="Helical" evidence="8">
    <location>
        <begin position="393"/>
        <end position="414"/>
    </location>
</feature>
<evidence type="ECO:0000256" key="7">
    <source>
        <dbReference type="ARBA" id="ARBA00023136"/>
    </source>
</evidence>
<sequence>MKEMFDLSLVFALLPFVLFLSLLFFKKLTLLRISLLALVVVTIIQVTYWKIIPLYLLNSVVKGFFVAFDIFLIVFGAVFFLEILKKGKVIENISLYLESISKDYRIQVVLLAWFLINFLEGMAGFGTPGAVVAPVLVSIGLSPLTAVIISLLGNSSAGAFGAVGTPIRVGFAGLDVTGVPWFTVLFNSVGIFMPVFMIWVMAKNQKQKWTHFVEVLPFALWSGFLFVISSVIVVGIGQEFVSIIGSLLAIVLVVISLKLKIFVPKNERSLIAHSVRKMSLPLYKVVLPYLAVFALLVLGKLVLKSFQINFPWGYQHVFNLFNPGVIFVVVGVPLALVWGKKKLLTESSKKAVLSTIDPFLVILSMSTMIQLMVNSGNNISGLPPVLSVLTKNLNGSILPFVAPFIGAFGSFLTGSITISNILFGNILSQASVLYHISVAKILALEISGAAIGNSMAIADIMAAEAVVGMKNKTRSVLRGVIGAVLVCLSVLGVIGLLVVR</sequence>
<feature type="transmembrane region" description="Helical" evidence="8">
    <location>
        <begin position="212"/>
        <end position="234"/>
    </location>
</feature>
<evidence type="ECO:0000256" key="4">
    <source>
        <dbReference type="ARBA" id="ARBA00022475"/>
    </source>
</evidence>
<proteinExistence type="inferred from homology"/>
<keyword evidence="3 8" id="KW-0813">Transport</keyword>
<feature type="transmembrane region" description="Helical" evidence="8">
    <location>
        <begin position="318"/>
        <end position="339"/>
    </location>
</feature>
<feature type="transmembrane region" description="Helical" evidence="8">
    <location>
        <begin position="131"/>
        <end position="152"/>
    </location>
</feature>
<feature type="transmembrane region" description="Helical" evidence="8">
    <location>
        <begin position="280"/>
        <end position="298"/>
    </location>
</feature>
<dbReference type="GO" id="GO:0005886">
    <property type="term" value="C:plasma membrane"/>
    <property type="evidence" value="ECO:0007669"/>
    <property type="project" value="UniProtKB-SubCell"/>
</dbReference>
<dbReference type="GO" id="GO:0015129">
    <property type="term" value="F:lactate transmembrane transporter activity"/>
    <property type="evidence" value="ECO:0007669"/>
    <property type="project" value="UniProtKB-UniRule"/>
</dbReference>
<feature type="transmembrane region" description="Helical" evidence="8">
    <location>
        <begin position="479"/>
        <end position="499"/>
    </location>
</feature>
<keyword evidence="5 8" id="KW-0812">Transmembrane</keyword>
<evidence type="ECO:0000313" key="9">
    <source>
        <dbReference type="EMBL" id="KKS42960.1"/>
    </source>
</evidence>
<dbReference type="InterPro" id="IPR003804">
    <property type="entry name" value="Lactate_perm"/>
</dbReference>
<evidence type="ECO:0000256" key="2">
    <source>
        <dbReference type="ARBA" id="ARBA00010100"/>
    </source>
</evidence>
<dbReference type="GO" id="GO:0015295">
    <property type="term" value="F:solute:proton symporter activity"/>
    <property type="evidence" value="ECO:0007669"/>
    <property type="project" value="TreeGrafter"/>
</dbReference>
<comment type="caution">
    <text evidence="9">The sequence shown here is derived from an EMBL/GenBank/DDBJ whole genome shotgun (WGS) entry which is preliminary data.</text>
</comment>
<name>A0A0G0Z2E2_9BACT</name>
<dbReference type="EMBL" id="LCDA01000004">
    <property type="protein sequence ID" value="KKS42960.1"/>
    <property type="molecule type" value="Genomic_DNA"/>
</dbReference>
<feature type="transmembrane region" description="Helical" evidence="8">
    <location>
        <begin position="104"/>
        <end position="125"/>
    </location>
</feature>
<keyword evidence="6 8" id="KW-1133">Transmembrane helix</keyword>
<evidence type="ECO:0000313" key="10">
    <source>
        <dbReference type="Proteomes" id="UP000033854"/>
    </source>
</evidence>
<feature type="transmembrane region" description="Helical" evidence="8">
    <location>
        <begin position="240"/>
        <end position="259"/>
    </location>
</feature>
<dbReference type="Proteomes" id="UP000033854">
    <property type="component" value="Unassembled WGS sequence"/>
</dbReference>
<dbReference type="PATRIC" id="fig|1618378.3.peg.569"/>
<protein>
    <recommendedName>
        <fullName evidence="8">L-lactate permease</fullName>
    </recommendedName>
</protein>
<feature type="transmembrane region" description="Helical" evidence="8">
    <location>
        <begin position="63"/>
        <end position="84"/>
    </location>
</feature>
<feature type="transmembrane region" description="Helical" evidence="8">
    <location>
        <begin position="30"/>
        <end position="51"/>
    </location>
</feature>
<feature type="transmembrane region" description="Helical" evidence="8">
    <location>
        <begin position="421"/>
        <end position="443"/>
    </location>
</feature>
<comment type="similarity">
    <text evidence="2 8">Belongs to the lactate permease family.</text>
</comment>
<evidence type="ECO:0000256" key="3">
    <source>
        <dbReference type="ARBA" id="ARBA00022448"/>
    </source>
</evidence>
<evidence type="ECO:0000256" key="6">
    <source>
        <dbReference type="ARBA" id="ARBA00022989"/>
    </source>
</evidence>
<feature type="transmembrane region" description="Helical" evidence="8">
    <location>
        <begin position="6"/>
        <end position="25"/>
    </location>
</feature>